<feature type="chain" id="PRO_5046778112" evidence="1">
    <location>
        <begin position="20"/>
        <end position="1519"/>
    </location>
</feature>
<gene>
    <name evidence="2" type="ORF">J7I42_22280</name>
</gene>
<reference evidence="2 3" key="1">
    <citation type="submission" date="2021-03" db="EMBL/GenBank/DDBJ databases">
        <title>Assistant Professor.</title>
        <authorList>
            <person name="Huq M.A."/>
        </authorList>
    </citation>
    <scope>NUCLEOTIDE SEQUENCE [LARGE SCALE GENOMIC DNA]</scope>
    <source>
        <strain evidence="2 3">MAH-29</strain>
    </source>
</reference>
<organism evidence="2 3">
    <name type="scientific">Niastella soli</name>
    <dbReference type="NCBI Taxonomy" id="2821487"/>
    <lineage>
        <taxon>Bacteria</taxon>
        <taxon>Pseudomonadati</taxon>
        <taxon>Bacteroidota</taxon>
        <taxon>Chitinophagia</taxon>
        <taxon>Chitinophagales</taxon>
        <taxon>Chitinophagaceae</taxon>
        <taxon>Niastella</taxon>
    </lineage>
</organism>
<feature type="signal peptide" evidence="1">
    <location>
        <begin position="1"/>
        <end position="19"/>
    </location>
</feature>
<accession>A0ABS3Z0X1</accession>
<keyword evidence="3" id="KW-1185">Reference proteome</keyword>
<comment type="caution">
    <text evidence="2">The sequence shown here is derived from an EMBL/GenBank/DDBJ whole genome shotgun (WGS) entry which is preliminary data.</text>
</comment>
<evidence type="ECO:0000313" key="3">
    <source>
        <dbReference type="Proteomes" id="UP000677244"/>
    </source>
</evidence>
<proteinExistence type="predicted"/>
<protein>
    <submittedName>
        <fullName evidence="2">Uncharacterized protein</fullName>
    </submittedName>
</protein>
<dbReference type="RefSeq" id="WP_209141092.1">
    <property type="nucleotide sequence ID" value="NZ_JAGHKO010000005.1"/>
</dbReference>
<keyword evidence="1" id="KW-0732">Signal</keyword>
<name>A0ABS3Z0X1_9BACT</name>
<evidence type="ECO:0000256" key="1">
    <source>
        <dbReference type="SAM" id="SignalP"/>
    </source>
</evidence>
<dbReference type="Proteomes" id="UP000677244">
    <property type="component" value="Unassembled WGS sequence"/>
</dbReference>
<evidence type="ECO:0000313" key="2">
    <source>
        <dbReference type="EMBL" id="MBO9203036.1"/>
    </source>
</evidence>
<dbReference type="EMBL" id="JAGHKO010000005">
    <property type="protein sequence ID" value="MBO9203036.1"/>
    <property type="molecule type" value="Genomic_DNA"/>
</dbReference>
<sequence>MKRFCFGLLLLLCFSVAKAAGPEADSSNAKVYTGSTATDQGFADSAAIKSMAISAVQKVEESDKWLETLQPDDLNELPVGLRRTISNITYKIAISSAVFHETYAELTVFAKVTIPQRDEPLFFGISSLKLSYRGGIVGDAKLVLLGDCNIPIHGGNAMLILKGGFNLQSGQAQSGLTYLTIDCNGFKELSVAAQVEFPRSLLIPCNNSGDKITDPKTKVSADFQAIISDWNDILISVSLPKFQVNKLEGIVFTVTNAVFDFSDTRNSPDVVFPTGYEAQYLHYPNPFMWRGVYIQTIDIELPKMFRRAGSTGPVSFGGHNMIIDNNGVSGVFSGKGILPYKAGSASGWHFSVDDVSIGLEANHLVSASFSGNLGLPVADKDSLEYEAVITEDNKYWLTVKPKKQLDFQLWQARVDLDSNSYIKLLVEDGNFRPEANLCGRMTIAASNGSGSSIAELKAITFRNMHLKTVNPYFTVDYFGYDGEIKIAKFPVSIDSIVLTANATRADLSFGVKLTLSENAFKASTRLNIGCTYNQQNGFSNWKFEKVSLSKIKIDNAKIGGLTLNGEIDFMQDDPTYGDGFGGGITANFDALNKVEVKVRCMFGYNKFRYWFVDGSAKWGEGFPVGGALKINGFSGGAYYRMSKMNAASGTTLGEMPNYKPDSVLGLGIKAGVFFNVMKPEALQGMAEFEVAFNRGGGMNYIGFFGNAKFMGKLPGIAGKFMEKSAGLFDKIENNVSKQLEGLSDAAKLEKIEALQKLKITNPQQAGREIPPDEDMKMSNGISAYVGMFYDFQSSTFHANFDLYVNAAKGLLQGVGDNYRAGWAVMHFAPSEWYVYMGTPTDPIGIQFGLGGFKIKTQSYLMLGTNIPGSPAPPREVADILGMEVDQLDYMRDANALGEGRGIAFGSRVTVETGDITFLILYANFKAGLGFDMMLKDYGDAHCEGSTEPIGMDGWYANAQAYAYLQGELGVKVNLWFLKARIPIIQGAAAALVQAKLPNPSWFAGYLGVRFNLLGGLVKGNVRFKVTIGNDCKIVAGGGETTPVGIAVISDITPKDATQVDVFAAPQAAFNFAIGKDIPISDDKGDHTYRIQLDQFNLTANGNTIAGKLKWNANNDAVTFYSNEILPPSTSVTATVKVSFKENQNGAWQTVYIDGKKAEETRTLSFNTGTAPESIPLSNISYAWPVVDQQNFYTAETNQGVVQLKRGQQYLFSIPGYIPQLMVRPKNGGAAIKLPFTYDSNECRLRFNIFKVQNNAAYELVLQSVPSASSASNAGGFVTNTTTTDAGDSVQVTGNSATDVVRADTGKTLLNYAFHSSRYGTFAEKMQGMQPGNSTVRVLASDLFTLQMGVTGAEPLDLNELTGTDYTDNLPLVQPLAITDDEFFKSYIYPLNYKNYPVAGNIVISERDTAELGFVPVRSLPVSLGYQSLVSQGNFTDPLVTNYLPYLYDLPRIYKQDFIDLQYQAVSRYLGTPQQKDYEWLINGFYPMMKPGYYKVNYQFVLPGGIQGSSHIVQYYNPIR</sequence>